<keyword evidence="6" id="KW-0255">Endonuclease</keyword>
<keyword evidence="10" id="KW-0051">Antiviral defense</keyword>
<protein>
    <recommendedName>
        <fullName evidence="2">CRISPR system single-strand-specific deoxyribonuclease Cas10/Csm1 (subtype III-A)</fullName>
    </recommendedName>
    <alternativeName>
        <fullName evidence="11">Cyclic oligoadenylate synthase</fullName>
    </alternativeName>
</protein>
<evidence type="ECO:0000256" key="10">
    <source>
        <dbReference type="ARBA" id="ARBA00023118"/>
    </source>
</evidence>
<dbReference type="EMBL" id="CP042829">
    <property type="protein sequence ID" value="QFG03690.1"/>
    <property type="molecule type" value="Genomic_DNA"/>
</dbReference>
<dbReference type="InterPro" id="IPR052117">
    <property type="entry name" value="Cas10/Csm1_subtype-III-A"/>
</dbReference>
<keyword evidence="7" id="KW-0378">Hydrolase</keyword>
<dbReference type="InterPro" id="IPR041062">
    <property type="entry name" value="Csm1_B"/>
</dbReference>
<proteinExistence type="inferred from homology"/>
<evidence type="ECO:0000256" key="6">
    <source>
        <dbReference type="ARBA" id="ARBA00022759"/>
    </source>
</evidence>
<keyword evidence="4" id="KW-0540">Nuclease</keyword>
<evidence type="ECO:0000256" key="9">
    <source>
        <dbReference type="ARBA" id="ARBA00022840"/>
    </source>
</evidence>
<dbReference type="Pfam" id="PF22335">
    <property type="entry name" value="Cas10-Cmr2_palm2"/>
    <property type="match status" value="1"/>
</dbReference>
<evidence type="ECO:0000256" key="2">
    <source>
        <dbReference type="ARBA" id="ARBA00014333"/>
    </source>
</evidence>
<dbReference type="PROSITE" id="PS50887">
    <property type="entry name" value="GGDEF"/>
    <property type="match status" value="1"/>
</dbReference>
<dbReference type="PANTHER" id="PTHR36528">
    <property type="entry name" value="CRISPR SYSTEM SINGLE-STRAND-SPECIFIC DEOXYRIBONUCLEASE CAS10/CSM1 (SUBTYPE III-A)"/>
    <property type="match status" value="1"/>
</dbReference>
<evidence type="ECO:0000256" key="1">
    <source>
        <dbReference type="ARBA" id="ARBA00005700"/>
    </source>
</evidence>
<gene>
    <name evidence="13" type="primary">cas10</name>
    <name evidence="13" type="ORF">Tbon_10410</name>
</gene>
<evidence type="ECO:0000256" key="3">
    <source>
        <dbReference type="ARBA" id="ARBA00022679"/>
    </source>
</evidence>
<keyword evidence="8" id="KW-0269">Exonuclease</keyword>
<dbReference type="InterPro" id="IPR043128">
    <property type="entry name" value="Rev_trsase/Diguanyl_cyclase"/>
</dbReference>
<evidence type="ECO:0000256" key="7">
    <source>
        <dbReference type="ARBA" id="ARBA00022801"/>
    </source>
</evidence>
<dbReference type="Gene3D" id="3.30.70.270">
    <property type="match status" value="1"/>
</dbReference>
<evidence type="ECO:0000256" key="8">
    <source>
        <dbReference type="ARBA" id="ARBA00022839"/>
    </source>
</evidence>
<evidence type="ECO:0000256" key="4">
    <source>
        <dbReference type="ARBA" id="ARBA00022722"/>
    </source>
</evidence>
<keyword evidence="5" id="KW-0547">Nucleotide-binding</keyword>
<dbReference type="PANTHER" id="PTHR36528:SF1">
    <property type="entry name" value="CRISPR SYSTEM SINGLE-STRAND-SPECIFIC DEOXYRIBONUCLEASE CAS10_CSM1 (SUBTYPE III-A)"/>
    <property type="match status" value="1"/>
</dbReference>
<sequence length="798" mass="87127">MMSWEISEETLRAYCAGLFHDLGKVWAQVPGRGTEPSRFDCETPERHQVRWDDCDSCKRRYRYAHAAMSGTLAKETLPEFRGLADAAALHHAPNAGELGDLVRWVVLGDHLSAGERDDRYDRVGHDGGRSAPALLHPLAKKRDEVFIRPGLLDSRLLFGQLRAGDADSARAAFGEVFDGLRSGLEAAAALSGGDWLALSEHLTGAVYRGAMGVPSAFMTAVADIPLATHLHLAGAFAAALAADGSRAEDSAGARIGLVAGDASGIQEFIHDTGSRRAARALRARSFYIQLLSLVAARWVAIRCGVPPWCAFSVVGGQFVVAVPAGRVGMVRDLQEELDRVLVAAHGPGLSLNLAGLVCSGEELRAFHEVYRQLREALSVRKSRKFEALARSGELFRPQAVASMGRACRTCGREAIGGRVEDDDGVERRVCEFCASLEDLGRALLDSKFVLLEPAGPGERLSGWRKVMAELGHRVELTDRPPERVVRGAVIALDSEGLKKLPCARLVATGRYAPRSRDGLLDFEEIAEQGEGRKLIATMKADVDDLGLFLQQYFTERPPSPSRFLAVSTALSLFFEAYLPELAAERFRNIYLVFSGGDDVALAGPLFDVLDFASELRQEFTRWTAGNDDLHFSAGVVAAHAHRPVQAGIEAAEEALRAAKGQRPNGAEAKNALVALDVWLKWPGFETVRAYEQKLVELVRGQDDKKQLARRALQHLQLLEKAAPGRYEPLIWRSYYQLNRVARDHRDAEEVLMDLRKAAFEPAADGEPGGRRVALAARLAELRTASDGDTEQRRRTGGA</sequence>
<reference evidence="13 14" key="2">
    <citation type="submission" date="2019-10" db="EMBL/GenBank/DDBJ databases">
        <title>Thermopilla bonchosmolovskayae gen. nov., sp. nov., a moderately thermophilic Chloroflexi bacterium from a Chukotka hot spring (Arctic, Russia), representing a novel classis Thermopillaia, which include previously uncultivated lineage OLB14.</title>
        <authorList>
            <person name="Kochetkova T.V."/>
            <person name="Zayulina K.S."/>
            <person name="Zhigarkov V.S."/>
            <person name="Minaev N.V."/>
            <person name="Novikov A."/>
            <person name="Toshchakov S.V."/>
            <person name="Elcheninov A.G."/>
            <person name="Kublanov I.V."/>
        </authorList>
    </citation>
    <scope>NUCLEOTIDE SEQUENCE [LARGE SCALE GENOMIC DNA]</scope>
    <source>
        <strain evidence="13 14">3753O</strain>
    </source>
</reference>
<keyword evidence="14" id="KW-1185">Reference proteome</keyword>
<dbReference type="Proteomes" id="UP000326331">
    <property type="component" value="Chromosome"/>
</dbReference>
<evidence type="ECO:0000313" key="14">
    <source>
        <dbReference type="Proteomes" id="UP000326331"/>
    </source>
</evidence>
<dbReference type="InterPro" id="IPR054767">
    <property type="entry name" value="Cas10-Cmr2_palm2"/>
</dbReference>
<name>A0ABX6C3T4_9CHLR</name>
<dbReference type="Gene3D" id="1.10.3210.10">
    <property type="entry name" value="Hypothetical protein af1432"/>
    <property type="match status" value="1"/>
</dbReference>
<organism evidence="13 14">
    <name type="scientific">Tepidiforma bonchosmolovskayae</name>
    <dbReference type="NCBI Taxonomy" id="2601677"/>
    <lineage>
        <taxon>Bacteria</taxon>
        <taxon>Bacillati</taxon>
        <taxon>Chloroflexota</taxon>
        <taxon>Tepidiformia</taxon>
        <taxon>Tepidiformales</taxon>
        <taxon>Tepidiformaceae</taxon>
        <taxon>Tepidiforma</taxon>
    </lineage>
</organism>
<evidence type="ECO:0000313" key="13">
    <source>
        <dbReference type="EMBL" id="QFG03690.1"/>
    </source>
</evidence>
<keyword evidence="9" id="KW-0067">ATP-binding</keyword>
<evidence type="ECO:0000256" key="5">
    <source>
        <dbReference type="ARBA" id="ARBA00022741"/>
    </source>
</evidence>
<comment type="similarity">
    <text evidence="1">Belongs to the CRISPR-associated Cas10/Csm1 family.</text>
</comment>
<dbReference type="InterPro" id="IPR013408">
    <property type="entry name" value="Cas10/Csm1"/>
</dbReference>
<feature type="domain" description="GGDEF" evidence="12">
    <location>
        <begin position="533"/>
        <end position="677"/>
    </location>
</feature>
<dbReference type="NCBIfam" id="TIGR02578">
    <property type="entry name" value="cas_TM1811_Csm1"/>
    <property type="match status" value="1"/>
</dbReference>
<accession>A0ABX6C3T4</accession>
<dbReference type="Pfam" id="PF18211">
    <property type="entry name" value="Csm1_B"/>
    <property type="match status" value="1"/>
</dbReference>
<evidence type="ECO:0000259" key="12">
    <source>
        <dbReference type="PROSITE" id="PS50887"/>
    </source>
</evidence>
<dbReference type="InterPro" id="IPR000160">
    <property type="entry name" value="GGDEF_dom"/>
</dbReference>
<reference evidence="13 14" key="1">
    <citation type="submission" date="2019-08" db="EMBL/GenBank/DDBJ databases">
        <authorList>
            <person name="Toschakov S.V."/>
        </authorList>
    </citation>
    <scope>NUCLEOTIDE SEQUENCE [LARGE SCALE GENOMIC DNA]</scope>
    <source>
        <strain evidence="13 14">3753O</strain>
    </source>
</reference>
<keyword evidence="3" id="KW-0808">Transferase</keyword>
<evidence type="ECO:0000256" key="11">
    <source>
        <dbReference type="ARBA" id="ARBA00032922"/>
    </source>
</evidence>